<organism evidence="2">
    <name type="scientific">Entomoneis paludosa</name>
    <dbReference type="NCBI Taxonomy" id="265537"/>
    <lineage>
        <taxon>Eukaryota</taxon>
        <taxon>Sar</taxon>
        <taxon>Stramenopiles</taxon>
        <taxon>Ochrophyta</taxon>
        <taxon>Bacillariophyta</taxon>
        <taxon>Bacillariophyceae</taxon>
        <taxon>Bacillariophycidae</taxon>
        <taxon>Entomoneidaceae</taxon>
        <taxon>Entomoneis</taxon>
    </lineage>
</organism>
<protein>
    <recommendedName>
        <fullName evidence="3">SnoaL-like domain-containing protein</fullName>
    </recommendedName>
</protein>
<evidence type="ECO:0000256" key="1">
    <source>
        <dbReference type="SAM" id="MobiDB-lite"/>
    </source>
</evidence>
<sequence length="241" mass="27667">MPAPRLMQSCLPLLWQGRSSNRRNGMTPQQQGGGVEPLTSVWHAYLAALGTQHVDALVELYAPEAVMGLEELDLFTEYRGPTGIATVYQQILPLDNMTDWEILELQQLETEQEKHSVFGKRKSHWWVPLASCQGRMKQLFQRNRRRRTRMDPEEPSTVWKRNTSSALPIDTDDDDSSTDQPLVGLSSSPQSRPIVMVRWTWTCPSSGWALVQNTVTLQQECWNQSSNDWKIVQHDMCLERM</sequence>
<dbReference type="SUPFAM" id="SSF54427">
    <property type="entry name" value="NTF2-like"/>
    <property type="match status" value="1"/>
</dbReference>
<accession>A0A7S2YCX1</accession>
<feature type="region of interest" description="Disordered" evidence="1">
    <location>
        <begin position="142"/>
        <end position="187"/>
    </location>
</feature>
<evidence type="ECO:0000313" key="2">
    <source>
        <dbReference type="EMBL" id="CAD9968640.1"/>
    </source>
</evidence>
<dbReference type="InterPro" id="IPR032710">
    <property type="entry name" value="NTF2-like_dom_sf"/>
</dbReference>
<gene>
    <name evidence="2" type="ORF">APAL1065_LOCUS13305</name>
</gene>
<dbReference type="EMBL" id="HBHT01019855">
    <property type="protein sequence ID" value="CAD9968640.1"/>
    <property type="molecule type" value="Transcribed_RNA"/>
</dbReference>
<proteinExistence type="predicted"/>
<name>A0A7S2YCX1_9STRA</name>
<reference evidence="2" key="1">
    <citation type="submission" date="2021-01" db="EMBL/GenBank/DDBJ databases">
        <authorList>
            <person name="Corre E."/>
            <person name="Pelletier E."/>
            <person name="Niang G."/>
            <person name="Scheremetjew M."/>
            <person name="Finn R."/>
            <person name="Kale V."/>
            <person name="Holt S."/>
            <person name="Cochrane G."/>
            <person name="Meng A."/>
            <person name="Brown T."/>
            <person name="Cohen L."/>
        </authorList>
    </citation>
    <scope>NUCLEOTIDE SEQUENCE</scope>
    <source>
        <strain evidence="2">CCMP125</strain>
    </source>
</reference>
<dbReference type="AlphaFoldDB" id="A0A7S2YCX1"/>
<evidence type="ECO:0008006" key="3">
    <source>
        <dbReference type="Google" id="ProtNLM"/>
    </source>
</evidence>